<dbReference type="Pfam" id="PF01419">
    <property type="entry name" value="Jacalin"/>
    <property type="match status" value="4"/>
</dbReference>
<accession>R0FBE7</accession>
<dbReference type="GO" id="GO:0030246">
    <property type="term" value="F:carbohydrate binding"/>
    <property type="evidence" value="ECO:0007669"/>
    <property type="project" value="UniProtKB-KW"/>
</dbReference>
<sequence length="602" mass="65560">MSEKMEAMGGDKGGVFDDGVFDGVKKVTVGQEYDCLSYIKIEYEKDGESFTREYGKKGDSLEEFVVGYPYEFITSVGGTYGYSYNFDVMAIQVLVFKTSSGRSVEISCDKTLYSGTEFKLEGKNGGKLIGFHGRSGDAINAIGAYFFPVPALTLEKVERVGGDKGDVFDDGVFDYLKSIHVGRGSDCLTYIKIEYVKDGKSVTKEHGTKRGKIYNVYLNYPKECITAIGGSWGYSEDYTAVVIKSLIIKFSEGDSFQIFNQNRSMGDKEFMLEGKNGGKFLGLHGRSGHALDALGAYFSPVPAPVLEKTEAVGGDKGDEVKVGIFDGVKKIIVGKHNDCVSYIKIEYEKRGEVKSSEHGTIHGELNEFVVDYPKECITSVGGSYGHSDEYKAVLIKSLFFKTSYGTTSSTFGVPNSPGKEFLLEGKNGGNLVGFHGRFGQTIDAIGAYFWPVPAPQKKEAVGGNNGDEFDDGLFEGVKKIVVGQDNECVSYIKIYYKKDGKVETREHGTASKTQNEFVVDYPNECITSVGGSYGHVGHYNAVLVVSLFFKTSKGRTSPIFGQTNSSGKPVGTEFFFEGKEGGTLLGFHGRSGDAIDSLGVYV</sequence>
<dbReference type="Proteomes" id="UP000029121">
    <property type="component" value="Unassembled WGS sequence"/>
</dbReference>
<evidence type="ECO:0000313" key="5">
    <source>
        <dbReference type="Proteomes" id="UP000029121"/>
    </source>
</evidence>
<dbReference type="STRING" id="81985.R0FBE7"/>
<dbReference type="EMBL" id="KB870810">
    <property type="protein sequence ID" value="EOA19372.1"/>
    <property type="molecule type" value="Genomic_DNA"/>
</dbReference>
<dbReference type="CDD" id="cd09612">
    <property type="entry name" value="Jacalin"/>
    <property type="match status" value="3"/>
</dbReference>
<feature type="domain" description="Jacalin-type lectin" evidence="3">
    <location>
        <begin position="154"/>
        <end position="300"/>
    </location>
</feature>
<evidence type="ECO:0000313" key="4">
    <source>
        <dbReference type="EMBL" id="EOA19372.1"/>
    </source>
</evidence>
<comment type="similarity">
    <text evidence="1">Belongs to the jacalin lectin family.</text>
</comment>
<feature type="domain" description="Jacalin-type lectin" evidence="3">
    <location>
        <begin position="2"/>
        <end position="148"/>
    </location>
</feature>
<feature type="domain" description="Jacalin-type lectin" evidence="3">
    <location>
        <begin position="455"/>
        <end position="602"/>
    </location>
</feature>
<protein>
    <recommendedName>
        <fullName evidence="3">Jacalin-type lectin domain-containing protein</fullName>
    </recommendedName>
</protein>
<evidence type="ECO:0000256" key="2">
    <source>
        <dbReference type="ARBA" id="ARBA00022734"/>
    </source>
</evidence>
<dbReference type="PANTHER" id="PTHR47293:SF75">
    <property type="entry name" value="MYROSINASE-BINDING PROTEIN 2"/>
    <property type="match status" value="1"/>
</dbReference>
<dbReference type="SUPFAM" id="SSF51101">
    <property type="entry name" value="Mannose-binding lectins"/>
    <property type="match status" value="4"/>
</dbReference>
<dbReference type="Gene3D" id="2.100.10.30">
    <property type="entry name" value="Jacalin-like lectin domain"/>
    <property type="match status" value="4"/>
</dbReference>
<dbReference type="FunFam" id="2.100.10.30:FF:000001">
    <property type="entry name" value="Jacalin-related lectin 33"/>
    <property type="match status" value="4"/>
</dbReference>
<gene>
    <name evidence="4" type="ORF">CARUB_v10000511mg</name>
</gene>
<name>R0FBE7_9BRAS</name>
<dbReference type="AlphaFoldDB" id="R0FBE7"/>
<evidence type="ECO:0000256" key="1">
    <source>
        <dbReference type="ARBA" id="ARBA00006568"/>
    </source>
</evidence>
<evidence type="ECO:0000259" key="3">
    <source>
        <dbReference type="PROSITE" id="PS51752"/>
    </source>
</evidence>
<dbReference type="PANTHER" id="PTHR47293">
    <property type="entry name" value="JACALIN-RELATED LECTIN 3"/>
    <property type="match status" value="1"/>
</dbReference>
<keyword evidence="2" id="KW-0430">Lectin</keyword>
<proteinExistence type="inferred from homology"/>
<dbReference type="InterPro" id="IPR033734">
    <property type="entry name" value="Jacalin-like_lectin_dom_plant"/>
</dbReference>
<organism evidence="4 5">
    <name type="scientific">Capsella rubella</name>
    <dbReference type="NCBI Taxonomy" id="81985"/>
    <lineage>
        <taxon>Eukaryota</taxon>
        <taxon>Viridiplantae</taxon>
        <taxon>Streptophyta</taxon>
        <taxon>Embryophyta</taxon>
        <taxon>Tracheophyta</taxon>
        <taxon>Spermatophyta</taxon>
        <taxon>Magnoliopsida</taxon>
        <taxon>eudicotyledons</taxon>
        <taxon>Gunneridae</taxon>
        <taxon>Pentapetalae</taxon>
        <taxon>rosids</taxon>
        <taxon>malvids</taxon>
        <taxon>Brassicales</taxon>
        <taxon>Brassicaceae</taxon>
        <taxon>Camelineae</taxon>
        <taxon>Capsella</taxon>
    </lineage>
</organism>
<dbReference type="SMART" id="SM00915">
    <property type="entry name" value="Jacalin"/>
    <property type="match status" value="4"/>
</dbReference>
<dbReference type="InterPro" id="IPR001229">
    <property type="entry name" value="Jacalin-like_lectin_dom"/>
</dbReference>
<dbReference type="PROSITE" id="PS51752">
    <property type="entry name" value="JACALIN_LECTIN"/>
    <property type="match status" value="4"/>
</dbReference>
<reference evidence="5" key="1">
    <citation type="journal article" date="2013" name="Nat. Genet.">
        <title>The Capsella rubella genome and the genomic consequences of rapid mating system evolution.</title>
        <authorList>
            <person name="Slotte T."/>
            <person name="Hazzouri K.M."/>
            <person name="Agren J.A."/>
            <person name="Koenig D."/>
            <person name="Maumus F."/>
            <person name="Guo Y.L."/>
            <person name="Steige K."/>
            <person name="Platts A.E."/>
            <person name="Escobar J.S."/>
            <person name="Newman L.K."/>
            <person name="Wang W."/>
            <person name="Mandakova T."/>
            <person name="Vello E."/>
            <person name="Smith L.M."/>
            <person name="Henz S.R."/>
            <person name="Steffen J."/>
            <person name="Takuno S."/>
            <person name="Brandvain Y."/>
            <person name="Coop G."/>
            <person name="Andolfatto P."/>
            <person name="Hu T.T."/>
            <person name="Blanchette M."/>
            <person name="Clark R.M."/>
            <person name="Quesneville H."/>
            <person name="Nordborg M."/>
            <person name="Gaut B.S."/>
            <person name="Lysak M.A."/>
            <person name="Jenkins J."/>
            <person name="Grimwood J."/>
            <person name="Chapman J."/>
            <person name="Prochnik S."/>
            <person name="Shu S."/>
            <person name="Rokhsar D."/>
            <person name="Schmutz J."/>
            <person name="Weigel D."/>
            <person name="Wright S.I."/>
        </authorList>
    </citation>
    <scope>NUCLEOTIDE SEQUENCE [LARGE SCALE GENOMIC DNA]</scope>
    <source>
        <strain evidence="5">cv. Monte Gargano</strain>
    </source>
</reference>
<feature type="domain" description="Jacalin-type lectin" evidence="3">
    <location>
        <begin position="306"/>
        <end position="451"/>
    </location>
</feature>
<dbReference type="OrthoDB" id="4325201at2759"/>
<dbReference type="InterPro" id="IPR036404">
    <property type="entry name" value="Jacalin-like_lectin_dom_sf"/>
</dbReference>
<dbReference type="eggNOG" id="ENOG502SCUZ">
    <property type="taxonomic scope" value="Eukaryota"/>
</dbReference>
<keyword evidence="5" id="KW-1185">Reference proteome</keyword>